<dbReference type="AlphaFoldDB" id="A0A6C0IFG1"/>
<evidence type="ECO:0000313" key="1">
    <source>
        <dbReference type="EMBL" id="QHT91196.1"/>
    </source>
</evidence>
<accession>A0A6C0IFG1</accession>
<reference evidence="1" key="1">
    <citation type="journal article" date="2020" name="Nature">
        <title>Giant virus diversity and host interactions through global metagenomics.</title>
        <authorList>
            <person name="Schulz F."/>
            <person name="Roux S."/>
            <person name="Paez-Espino D."/>
            <person name="Jungbluth S."/>
            <person name="Walsh D.A."/>
            <person name="Denef V.J."/>
            <person name="McMahon K.D."/>
            <person name="Konstantinidis K.T."/>
            <person name="Eloe-Fadrosh E.A."/>
            <person name="Kyrpides N.C."/>
            <person name="Woyke T."/>
        </authorList>
    </citation>
    <scope>NUCLEOTIDE SEQUENCE</scope>
    <source>
        <strain evidence="1">GVMAG-M-3300023184-72</strain>
    </source>
</reference>
<sequence length="197" mass="23747">MELKLLFVFYIKTFIVNNRMILYNKTILLPNLDALNDVLVNDENPNLYACNCVYADRIAIQHQIQKGMHNIRIWRTKSLFDYWFNDFHYSGRNFIASLDYTTHKNYIKIEHLGINDREPVNLRLYDNSFDDDDAEDIIKYLIHFVKMVGKKENKPKIILDVHENLRLYEKYYYYEGFKVTERKSVGNPFWIETEINL</sequence>
<organism evidence="1">
    <name type="scientific">viral metagenome</name>
    <dbReference type="NCBI Taxonomy" id="1070528"/>
    <lineage>
        <taxon>unclassified sequences</taxon>
        <taxon>metagenomes</taxon>
        <taxon>organismal metagenomes</taxon>
    </lineage>
</organism>
<proteinExistence type="predicted"/>
<name>A0A6C0IFG1_9ZZZZ</name>
<dbReference type="EMBL" id="MN740164">
    <property type="protein sequence ID" value="QHT91196.1"/>
    <property type="molecule type" value="Genomic_DNA"/>
</dbReference>
<protein>
    <submittedName>
        <fullName evidence="1">Uncharacterized protein</fullName>
    </submittedName>
</protein>